<keyword evidence="4" id="KW-0143">Chaperone</keyword>
<keyword evidence="11" id="KW-1185">Reference proteome</keyword>
<evidence type="ECO:0000256" key="6">
    <source>
        <dbReference type="ARBA" id="ARBA00023242"/>
    </source>
</evidence>
<proteinExistence type="predicted"/>
<gene>
    <name evidence="10" type="ORF">MSPICULIGERA_LOCUS22511</name>
</gene>
<feature type="compositionally biased region" description="Acidic residues" evidence="7">
    <location>
        <begin position="519"/>
        <end position="555"/>
    </location>
</feature>
<dbReference type="GO" id="GO:0006334">
    <property type="term" value="P:nucleosome assembly"/>
    <property type="evidence" value="ECO:0007669"/>
    <property type="project" value="TreeGrafter"/>
</dbReference>
<comment type="subcellular location">
    <subcellularLocation>
        <location evidence="1">Nucleus</location>
    </subcellularLocation>
</comment>
<dbReference type="PANTHER" id="PTHR15272:SF0">
    <property type="entry name" value="CHROMATIN ASSEMBLY FACTOR 1 SUBUNIT A"/>
    <property type="match status" value="1"/>
</dbReference>
<dbReference type="GO" id="GO:0006260">
    <property type="term" value="P:DNA replication"/>
    <property type="evidence" value="ECO:0007669"/>
    <property type="project" value="UniProtKB-KW"/>
</dbReference>
<feature type="region of interest" description="Disordered" evidence="7">
    <location>
        <begin position="519"/>
        <end position="595"/>
    </location>
</feature>
<feature type="region of interest" description="Disordered" evidence="7">
    <location>
        <begin position="119"/>
        <end position="158"/>
    </location>
</feature>
<protein>
    <recommendedName>
        <fullName evidence="12">Chromatin assembly factor 1 subunit A</fullName>
    </recommendedName>
</protein>
<dbReference type="GO" id="GO:0005634">
    <property type="term" value="C:nucleus"/>
    <property type="evidence" value="ECO:0007669"/>
    <property type="project" value="UniProtKB-SubCell"/>
</dbReference>
<dbReference type="GO" id="GO:0006281">
    <property type="term" value="P:DNA repair"/>
    <property type="evidence" value="ECO:0007669"/>
    <property type="project" value="UniProtKB-KW"/>
</dbReference>
<dbReference type="PANTHER" id="PTHR15272">
    <property type="entry name" value="CHROMATIN ASSEMBLY FACTOR 1 SUBUNIT A CAF-1 SUBUNIT A"/>
    <property type="match status" value="1"/>
</dbReference>
<feature type="domain" description="Chromatin assembly factor 1 subunit A dimerization" evidence="9">
    <location>
        <begin position="480"/>
        <end position="552"/>
    </location>
</feature>
<feature type="domain" description="Chromatin assembly factor 1 p150 subunit acidic region" evidence="8">
    <location>
        <begin position="275"/>
        <end position="402"/>
    </location>
</feature>
<dbReference type="InterPro" id="IPR022043">
    <property type="entry name" value="CAF1A_DD"/>
</dbReference>
<evidence type="ECO:0000256" key="1">
    <source>
        <dbReference type="ARBA" id="ARBA00004123"/>
    </source>
</evidence>
<dbReference type="Pfam" id="PF12253">
    <property type="entry name" value="CAF1A_dimeriz"/>
    <property type="match status" value="1"/>
</dbReference>
<dbReference type="AlphaFoldDB" id="A0AA36DBY3"/>
<evidence type="ECO:0000256" key="3">
    <source>
        <dbReference type="ARBA" id="ARBA00022763"/>
    </source>
</evidence>
<keyword evidence="6" id="KW-0539">Nucleus</keyword>
<feature type="non-terminal residue" evidence="10">
    <location>
        <position position="1"/>
    </location>
</feature>
<dbReference type="InterPro" id="IPR021644">
    <property type="entry name" value="CAF-1_p150_acidic"/>
</dbReference>
<evidence type="ECO:0000256" key="7">
    <source>
        <dbReference type="SAM" id="MobiDB-lite"/>
    </source>
</evidence>
<dbReference type="Pfam" id="PF11600">
    <property type="entry name" value="CAF1A_acidic"/>
    <property type="match status" value="1"/>
</dbReference>
<feature type="compositionally biased region" description="Basic and acidic residues" evidence="7">
    <location>
        <begin position="203"/>
        <end position="352"/>
    </location>
</feature>
<keyword evidence="2" id="KW-0235">DNA replication</keyword>
<evidence type="ECO:0000256" key="2">
    <source>
        <dbReference type="ARBA" id="ARBA00022705"/>
    </source>
</evidence>
<evidence type="ECO:0000313" key="11">
    <source>
        <dbReference type="Proteomes" id="UP001177023"/>
    </source>
</evidence>
<evidence type="ECO:0008006" key="12">
    <source>
        <dbReference type="Google" id="ProtNLM"/>
    </source>
</evidence>
<keyword evidence="3" id="KW-0227">DNA damage</keyword>
<keyword evidence="5" id="KW-0234">DNA repair</keyword>
<evidence type="ECO:0000256" key="4">
    <source>
        <dbReference type="ARBA" id="ARBA00023186"/>
    </source>
</evidence>
<dbReference type="GO" id="GO:0033186">
    <property type="term" value="C:CAF-1 complex"/>
    <property type="evidence" value="ECO:0007669"/>
    <property type="project" value="TreeGrafter"/>
</dbReference>
<accession>A0AA36DBY3</accession>
<dbReference type="Proteomes" id="UP001177023">
    <property type="component" value="Unassembled WGS sequence"/>
</dbReference>
<reference evidence="10" key="1">
    <citation type="submission" date="2023-06" db="EMBL/GenBank/DDBJ databases">
        <authorList>
            <person name="Delattre M."/>
        </authorList>
    </citation>
    <scope>NUCLEOTIDE SEQUENCE</scope>
    <source>
        <strain evidence="10">AF72</strain>
    </source>
</reference>
<feature type="region of interest" description="Disordered" evidence="7">
    <location>
        <begin position="171"/>
        <end position="352"/>
    </location>
</feature>
<comment type="caution">
    <text evidence="10">The sequence shown here is derived from an EMBL/GenBank/DDBJ whole genome shotgun (WGS) entry which is preliminary data.</text>
</comment>
<name>A0AA36DBY3_9BILA</name>
<dbReference type="EMBL" id="CATQJA010002696">
    <property type="protein sequence ID" value="CAJ0584457.1"/>
    <property type="molecule type" value="Genomic_DNA"/>
</dbReference>
<organism evidence="10 11">
    <name type="scientific">Mesorhabditis spiculigera</name>
    <dbReference type="NCBI Taxonomy" id="96644"/>
    <lineage>
        <taxon>Eukaryota</taxon>
        <taxon>Metazoa</taxon>
        <taxon>Ecdysozoa</taxon>
        <taxon>Nematoda</taxon>
        <taxon>Chromadorea</taxon>
        <taxon>Rhabditida</taxon>
        <taxon>Rhabditina</taxon>
        <taxon>Rhabditomorpha</taxon>
        <taxon>Rhabditoidea</taxon>
        <taxon>Rhabditidae</taxon>
        <taxon>Mesorhabditinae</taxon>
        <taxon>Mesorhabditis</taxon>
    </lineage>
</organism>
<evidence type="ECO:0000256" key="5">
    <source>
        <dbReference type="ARBA" id="ARBA00023204"/>
    </source>
</evidence>
<evidence type="ECO:0000259" key="8">
    <source>
        <dbReference type="Pfam" id="PF11600"/>
    </source>
</evidence>
<evidence type="ECO:0000259" key="9">
    <source>
        <dbReference type="Pfam" id="PF12253"/>
    </source>
</evidence>
<sequence length="630" mass="73388">MAQPNQCRPVVPENAPKTVFRRDDCASLASRETGCSIVMAELISSPPYTIRDATGTATVEPLPNHHIQPGDWAYFAIRCRDKRCVKITLVPAWLETVSQLQLWEFRLMEEAIAIQEDPPVLMPAGDTNGNADEGVDPESKMAVDVPTSSAQKEDQANDDIGSELRSLSMDEAPANDEDEIANGMKNGSEAKRRTAEQPTMYRMETRATRKRVDAARQETLDTECKRQKLKQKERMAEEKRVEKERKEQEREEKKREKEKEKEEKKREEEERKRKKGEEREAKRREDEEQRKEKKREEEERKRKKEKERDAKRREEQEQRKKKEERKRKEDEEKQLKKRQEEERKAAKRREEEAARLLEEEKKRRASTKFLSFFKPVEKRPESPFKKQAAAHWFMPYEVRKNVALAPMLRREPLPEAWQLSDYETNERGTYLQDVKKKFSSRTPSTAATAADFPQSVGERIEKMKYFRLVPATSTRLQKSKLYHFHLSYRPPFYGTSTQQMPKGLNGRRPMGKAEILDYEVESDEEWEEDPADAEECRSDEEDEVDEEEDDDDEGFFVEPRYLSDGEGESEDDACAVPGEGEDVRAARMAARAQDWQQGVERKRQLLVSTIIGPSYNKPPAPCTGLKAIIF</sequence>
<evidence type="ECO:0000313" key="10">
    <source>
        <dbReference type="EMBL" id="CAJ0584457.1"/>
    </source>
</evidence>